<sequence>MQCLCPMVEGSVEAPSRFTLQDGGAQPLNTLSHLGIASNNQDVANRGRLESGGHCIVHHGKNKTLMPGGTAQTSVCCTKKTGFGFTQRFYRNDQV</sequence>
<dbReference type="AlphaFoldDB" id="K8XGQ6"/>
<comment type="caution">
    <text evidence="1">The sequence shown here is derived from an EMBL/GenBank/DDBJ whole genome shotgun (WGS) entry which is preliminary data.</text>
</comment>
<gene>
    <name evidence="1" type="ORF">WSS_A43355</name>
</gene>
<accession>K8XGQ6</accession>
<organism evidence="1 2">
    <name type="scientific">Rhodococcus opacus M213</name>
    <dbReference type="NCBI Taxonomy" id="1129896"/>
    <lineage>
        <taxon>Bacteria</taxon>
        <taxon>Bacillati</taxon>
        <taxon>Actinomycetota</taxon>
        <taxon>Actinomycetes</taxon>
        <taxon>Mycobacteriales</taxon>
        <taxon>Nocardiaceae</taxon>
        <taxon>Rhodococcus</taxon>
    </lineage>
</organism>
<name>K8XGQ6_RHOOP</name>
<evidence type="ECO:0000313" key="2">
    <source>
        <dbReference type="Proteomes" id="UP000005951"/>
    </source>
</evidence>
<feature type="non-terminal residue" evidence="1">
    <location>
        <position position="95"/>
    </location>
</feature>
<reference evidence="1 2" key="1">
    <citation type="journal article" date="2013" name="Genome Announc.">
        <title>Draft Genome Sequence of Rhodococcus opacus Strain M213 Shows a Diverse Catabolic Potential.</title>
        <authorList>
            <person name="Pathak A."/>
            <person name="Green S.J."/>
            <person name="Ogram A."/>
            <person name="Chauhan A."/>
        </authorList>
    </citation>
    <scope>NUCLEOTIDE SEQUENCE [LARGE SCALE GENOMIC DNA]</scope>
    <source>
        <strain evidence="1 2">M213</strain>
    </source>
</reference>
<evidence type="ECO:0000313" key="1">
    <source>
        <dbReference type="EMBL" id="EKT76320.1"/>
    </source>
</evidence>
<dbReference type="EMBL" id="AJYC02000358">
    <property type="protein sequence ID" value="EKT76320.1"/>
    <property type="molecule type" value="Genomic_DNA"/>
</dbReference>
<dbReference type="Proteomes" id="UP000005951">
    <property type="component" value="Unassembled WGS sequence"/>
</dbReference>
<protein>
    <submittedName>
        <fullName evidence="1">Uncharacterized protein</fullName>
    </submittedName>
</protein>
<proteinExistence type="predicted"/>